<name>A0A0A9G5Q7_ARUDO</name>
<proteinExistence type="predicted"/>
<sequence length="26" mass="2733">MRSPVRSPADLACARRSPTSLSTAMA</sequence>
<reference evidence="2" key="1">
    <citation type="submission" date="2014-09" db="EMBL/GenBank/DDBJ databases">
        <authorList>
            <person name="Magalhaes I.L.F."/>
            <person name="Oliveira U."/>
            <person name="Santos F.R."/>
            <person name="Vidigal T.H.D.A."/>
            <person name="Brescovit A.D."/>
            <person name="Santos A.J."/>
        </authorList>
    </citation>
    <scope>NUCLEOTIDE SEQUENCE</scope>
    <source>
        <tissue evidence="2">Shoot tissue taken approximately 20 cm above the soil surface</tissue>
    </source>
</reference>
<dbReference type="EMBL" id="GBRH01181908">
    <property type="protein sequence ID" value="JAE15988.1"/>
    <property type="molecule type" value="Transcribed_RNA"/>
</dbReference>
<accession>A0A0A9G5Q7</accession>
<organism evidence="2">
    <name type="scientific">Arundo donax</name>
    <name type="common">Giant reed</name>
    <name type="synonym">Donax arundinaceus</name>
    <dbReference type="NCBI Taxonomy" id="35708"/>
    <lineage>
        <taxon>Eukaryota</taxon>
        <taxon>Viridiplantae</taxon>
        <taxon>Streptophyta</taxon>
        <taxon>Embryophyta</taxon>
        <taxon>Tracheophyta</taxon>
        <taxon>Spermatophyta</taxon>
        <taxon>Magnoliopsida</taxon>
        <taxon>Liliopsida</taxon>
        <taxon>Poales</taxon>
        <taxon>Poaceae</taxon>
        <taxon>PACMAD clade</taxon>
        <taxon>Arundinoideae</taxon>
        <taxon>Arundineae</taxon>
        <taxon>Arundo</taxon>
    </lineage>
</organism>
<feature type="compositionally biased region" description="Polar residues" evidence="1">
    <location>
        <begin position="17"/>
        <end position="26"/>
    </location>
</feature>
<reference evidence="2" key="2">
    <citation type="journal article" date="2015" name="Data Brief">
        <title>Shoot transcriptome of the giant reed, Arundo donax.</title>
        <authorList>
            <person name="Barrero R.A."/>
            <person name="Guerrero F.D."/>
            <person name="Moolhuijzen P."/>
            <person name="Goolsby J.A."/>
            <person name="Tidwell J."/>
            <person name="Bellgard S.E."/>
            <person name="Bellgard M.I."/>
        </authorList>
    </citation>
    <scope>NUCLEOTIDE SEQUENCE</scope>
    <source>
        <tissue evidence="2">Shoot tissue taken approximately 20 cm above the soil surface</tissue>
    </source>
</reference>
<evidence type="ECO:0000256" key="1">
    <source>
        <dbReference type="SAM" id="MobiDB-lite"/>
    </source>
</evidence>
<evidence type="ECO:0000313" key="2">
    <source>
        <dbReference type="EMBL" id="JAE15988.1"/>
    </source>
</evidence>
<dbReference type="AlphaFoldDB" id="A0A0A9G5Q7"/>
<feature type="region of interest" description="Disordered" evidence="1">
    <location>
        <begin position="1"/>
        <end position="26"/>
    </location>
</feature>
<protein>
    <submittedName>
        <fullName evidence="2">Uncharacterized protein</fullName>
    </submittedName>
</protein>